<dbReference type="Pfam" id="PF22494">
    <property type="entry name" value="choice_anch_I"/>
    <property type="match status" value="1"/>
</dbReference>
<evidence type="ECO:0000256" key="6">
    <source>
        <dbReference type="SAM" id="MobiDB-lite"/>
    </source>
</evidence>
<proteinExistence type="predicted"/>
<feature type="chain" id="PRO_5019548273" evidence="8">
    <location>
        <begin position="31"/>
        <end position="739"/>
    </location>
</feature>
<evidence type="ECO:0000313" key="10">
    <source>
        <dbReference type="EMBL" id="RVT67785.1"/>
    </source>
</evidence>
<dbReference type="AlphaFoldDB" id="A0A437KI85"/>
<evidence type="ECO:0000256" key="7">
    <source>
        <dbReference type="SAM" id="Phobius"/>
    </source>
</evidence>
<comment type="subcellular location">
    <subcellularLocation>
        <location evidence="1">Secreted</location>
        <location evidence="1">Cell wall</location>
        <topology evidence="1">Peptidoglycan-anchor</topology>
    </subcellularLocation>
</comment>
<keyword evidence="7" id="KW-0812">Transmembrane</keyword>
<dbReference type="SUPFAM" id="SSF49373">
    <property type="entry name" value="Invasin/intimin cell-adhesion fragments"/>
    <property type="match status" value="1"/>
</dbReference>
<organism evidence="10 11">
    <name type="scientific">Niallia taxi</name>
    <dbReference type="NCBI Taxonomy" id="2499688"/>
    <lineage>
        <taxon>Bacteria</taxon>
        <taxon>Bacillati</taxon>
        <taxon>Bacillota</taxon>
        <taxon>Bacilli</taxon>
        <taxon>Bacillales</taxon>
        <taxon>Bacillaceae</taxon>
        <taxon>Niallia</taxon>
    </lineage>
</organism>
<gene>
    <name evidence="10" type="ORF">EM808_04745</name>
</gene>
<comment type="caution">
    <text evidence="10">The sequence shown here is derived from an EMBL/GenBank/DDBJ whole genome shotgun (WGS) entry which is preliminary data.</text>
</comment>
<keyword evidence="4 8" id="KW-0732">Signal</keyword>
<dbReference type="InterPro" id="IPR052956">
    <property type="entry name" value="Mesenchyme-surface_protein"/>
</dbReference>
<dbReference type="NCBIfam" id="TIGR01167">
    <property type="entry name" value="LPXTG_anchor"/>
    <property type="match status" value="1"/>
</dbReference>
<dbReference type="Gene3D" id="2.130.10.10">
    <property type="entry name" value="YVTN repeat-like/Quinoprotein amine dehydrogenase"/>
    <property type="match status" value="1"/>
</dbReference>
<dbReference type="InterPro" id="IPR019931">
    <property type="entry name" value="LPXTG_anchor"/>
</dbReference>
<dbReference type="InterPro" id="IPR055188">
    <property type="entry name" value="Choice_anch_I"/>
</dbReference>
<keyword evidence="11" id="KW-1185">Reference proteome</keyword>
<keyword evidence="7" id="KW-1133">Transmembrane helix</keyword>
<dbReference type="Proteomes" id="UP000288024">
    <property type="component" value="Unassembled WGS sequence"/>
</dbReference>
<dbReference type="SMART" id="SM00635">
    <property type="entry name" value="BID_2"/>
    <property type="match status" value="1"/>
</dbReference>
<protein>
    <submittedName>
        <fullName evidence="10">LPXTG cell wall anchor domain-containing protein</fullName>
    </submittedName>
</protein>
<evidence type="ECO:0000256" key="1">
    <source>
        <dbReference type="ARBA" id="ARBA00004168"/>
    </source>
</evidence>
<dbReference type="EMBL" id="RZTZ01000001">
    <property type="protein sequence ID" value="RVT67785.1"/>
    <property type="molecule type" value="Genomic_DNA"/>
</dbReference>
<accession>A0A437KI85</accession>
<evidence type="ECO:0000256" key="5">
    <source>
        <dbReference type="ARBA" id="ARBA00023088"/>
    </source>
</evidence>
<feature type="region of interest" description="Disordered" evidence="6">
    <location>
        <begin position="627"/>
        <end position="684"/>
    </location>
</feature>
<keyword evidence="7" id="KW-0472">Membrane</keyword>
<feature type="compositionally biased region" description="Acidic residues" evidence="6">
    <location>
        <begin position="631"/>
        <end position="667"/>
    </location>
</feature>
<dbReference type="InterPro" id="IPR008964">
    <property type="entry name" value="Invasin/intimin_cell_adhesion"/>
</dbReference>
<evidence type="ECO:0000256" key="3">
    <source>
        <dbReference type="ARBA" id="ARBA00022525"/>
    </source>
</evidence>
<dbReference type="Pfam" id="PF00746">
    <property type="entry name" value="Gram_pos_anchor"/>
    <property type="match status" value="1"/>
</dbReference>
<dbReference type="PANTHER" id="PTHR46928:SF1">
    <property type="entry name" value="MESENCHYME-SPECIFIC CELL SURFACE GLYCOPROTEIN"/>
    <property type="match status" value="1"/>
</dbReference>
<sequence length="739" mass="79783">MKLPKKLKGISALSLTGLMLFSAYPSITLAESSLDVKKIASYSTGITDEDGGVAEIVKYNKDNEKFYVINGKAQTIDVVDLSGLYSTEVQNLQKEKSINIADVVNSDSFQYGDLTSIDINTDKKIIAAAVQEADYTKNGRIVVMNYDGEVQETFEAGVQPDMVKISADGKYILTADEAEPRQGLENGVDPEGSVTIVNFDTKVVNKVKFDDTSVIDEDVHIRNGGTIADAVRDLEPEYLALNKDASKAYVTLQENNAVAAVDVTTGKVLSVKSLGYKDHSLKGNGLDAARNDKIEIKQLPILGAYMPDSIAQTEIGGVEYLLTANEGDATEWEEFVNINDFKKVKDSINLDTSLFKGFTNEEAEAAFQEMKDSGDYDKLEVLTDRGTDAIYTLGGRSFSIWKADTMELVYDSGSDFEDITAAQYPDVFNWSNDDDVFEKRSAKKGPEPEDVKVGQIGNDLYAFIGLERIGGYMTYNISNPSSPTFANYLNTRDFSSAVSGDVAPEGLEFIQAEDSPTGRPLVLVGNEVSGTVSVNEYQTEQVIPIEEIALTETETALEVGKTLALTASVKPANTTDSKELTWTSSDASIATVNETGLVTAIAPGTATITVETADKKHQATSIITVTAPVIADDETDTDQGTDTGTDEDTETDTNLPDEDTSSQDDQDNSGNENSNDNNSNESDDNVEVVETVSANDDNNDGNGNTLPDTATSNYSFLLYGGIILAGGGILYFIAKRRLA</sequence>
<dbReference type="PANTHER" id="PTHR46928">
    <property type="entry name" value="MESENCHYME-SPECIFIC CELL SURFACE GLYCOPROTEIN"/>
    <property type="match status" value="1"/>
</dbReference>
<evidence type="ECO:0000259" key="9">
    <source>
        <dbReference type="PROSITE" id="PS50847"/>
    </source>
</evidence>
<evidence type="ECO:0000256" key="4">
    <source>
        <dbReference type="ARBA" id="ARBA00022729"/>
    </source>
</evidence>
<dbReference type="RefSeq" id="WP_127736577.1">
    <property type="nucleotide sequence ID" value="NZ_RZTZ01000001.1"/>
</dbReference>
<evidence type="ECO:0000256" key="8">
    <source>
        <dbReference type="SAM" id="SignalP"/>
    </source>
</evidence>
<evidence type="ECO:0000313" key="11">
    <source>
        <dbReference type="Proteomes" id="UP000288024"/>
    </source>
</evidence>
<feature type="domain" description="Gram-positive cocci surface proteins LPxTG" evidence="9">
    <location>
        <begin position="706"/>
        <end position="739"/>
    </location>
</feature>
<dbReference type="InterPro" id="IPR015943">
    <property type="entry name" value="WD40/YVTN_repeat-like_dom_sf"/>
</dbReference>
<evidence type="ECO:0000256" key="2">
    <source>
        <dbReference type="ARBA" id="ARBA00022512"/>
    </source>
</evidence>
<keyword evidence="5" id="KW-0572">Peptidoglycan-anchor</keyword>
<keyword evidence="3" id="KW-0964">Secreted</keyword>
<feature type="compositionally biased region" description="Low complexity" evidence="6">
    <location>
        <begin position="668"/>
        <end position="680"/>
    </location>
</feature>
<dbReference type="SUPFAM" id="SSF50969">
    <property type="entry name" value="YVTN repeat-like/Quinoprotein amine dehydrogenase"/>
    <property type="match status" value="2"/>
</dbReference>
<feature type="signal peptide" evidence="8">
    <location>
        <begin position="1"/>
        <end position="30"/>
    </location>
</feature>
<feature type="transmembrane region" description="Helical" evidence="7">
    <location>
        <begin position="716"/>
        <end position="734"/>
    </location>
</feature>
<dbReference type="Gene3D" id="2.60.40.1080">
    <property type="match status" value="1"/>
</dbReference>
<dbReference type="Pfam" id="PF02368">
    <property type="entry name" value="Big_2"/>
    <property type="match status" value="1"/>
</dbReference>
<dbReference type="InterPro" id="IPR003343">
    <property type="entry name" value="Big_2"/>
</dbReference>
<name>A0A437KI85_9BACI</name>
<keyword evidence="2" id="KW-0134">Cell wall</keyword>
<reference evidence="10 11" key="1">
    <citation type="submission" date="2019-01" db="EMBL/GenBank/DDBJ databases">
        <title>Bacillus sp. M5HDSG1-1, whole genome shotgun sequence.</title>
        <authorList>
            <person name="Tuo L."/>
        </authorList>
    </citation>
    <scope>NUCLEOTIDE SEQUENCE [LARGE SCALE GENOMIC DNA]</scope>
    <source>
        <strain evidence="10 11">M5HDSG1-1</strain>
    </source>
</reference>
<dbReference type="PROSITE" id="PS50847">
    <property type="entry name" value="GRAM_POS_ANCHORING"/>
    <property type="match status" value="1"/>
</dbReference>
<dbReference type="InterPro" id="IPR011044">
    <property type="entry name" value="Quino_amine_DH_bsu"/>
</dbReference>
<dbReference type="NCBIfam" id="NF038117">
    <property type="entry name" value="choice_anch_I"/>
    <property type="match status" value="1"/>
</dbReference>